<dbReference type="PANTHER" id="PTHR30487">
    <property type="entry name" value="TYPE 4 PREPILIN-LIKE PROTEINS LEADER PEPTIDE-PROCESSING ENZYME"/>
    <property type="match status" value="1"/>
</dbReference>
<evidence type="ECO:0000259" key="3">
    <source>
        <dbReference type="Pfam" id="PF01478"/>
    </source>
</evidence>
<feature type="transmembrane region" description="Helical" evidence="2">
    <location>
        <begin position="6"/>
        <end position="34"/>
    </location>
</feature>
<dbReference type="GO" id="GO:0005886">
    <property type="term" value="C:plasma membrane"/>
    <property type="evidence" value="ECO:0007669"/>
    <property type="project" value="TreeGrafter"/>
</dbReference>
<dbReference type="EMBL" id="LEKT01000064">
    <property type="protein sequence ID" value="KMO85444.1"/>
    <property type="molecule type" value="Genomic_DNA"/>
</dbReference>
<keyword evidence="2" id="KW-0812">Transmembrane</keyword>
<dbReference type="InParanoid" id="A0A0J6WSF6"/>
<evidence type="ECO:0000256" key="2">
    <source>
        <dbReference type="SAM" id="Phobius"/>
    </source>
</evidence>
<dbReference type="Proteomes" id="UP000036503">
    <property type="component" value="Unassembled WGS sequence"/>
</dbReference>
<evidence type="ECO:0000313" key="5">
    <source>
        <dbReference type="Proteomes" id="UP000036503"/>
    </source>
</evidence>
<gene>
    <name evidence="4" type="ORF">AB840_13510</name>
</gene>
<dbReference type="GO" id="GO:0004190">
    <property type="term" value="F:aspartic-type endopeptidase activity"/>
    <property type="evidence" value="ECO:0007669"/>
    <property type="project" value="InterPro"/>
</dbReference>
<proteinExistence type="inferred from homology"/>
<feature type="transmembrane region" description="Helical" evidence="2">
    <location>
        <begin position="128"/>
        <end position="149"/>
    </location>
</feature>
<dbReference type="InterPro" id="IPR000045">
    <property type="entry name" value="Prepilin_IV_endopep_pep"/>
</dbReference>
<dbReference type="FunCoup" id="A0A0J6WSF6">
    <property type="interactions" value="277"/>
</dbReference>
<dbReference type="Gene3D" id="1.20.120.1220">
    <property type="match status" value="1"/>
</dbReference>
<evidence type="ECO:0000256" key="1">
    <source>
        <dbReference type="ARBA" id="ARBA00005801"/>
    </source>
</evidence>
<feature type="domain" description="Prepilin type IV endopeptidase peptidase" evidence="3">
    <location>
        <begin position="82"/>
        <end position="184"/>
    </location>
</feature>
<protein>
    <recommendedName>
        <fullName evidence="3">Prepilin type IV endopeptidase peptidase domain-containing protein</fullName>
    </recommendedName>
</protein>
<reference evidence="4 5" key="1">
    <citation type="submission" date="2015-06" db="EMBL/GenBank/DDBJ databases">
        <title>Draft genome sequence of beer spoilage bacterium Megasphaera cerevisiae type strain 20462.</title>
        <authorList>
            <person name="Kutumbaka K."/>
            <person name="Pasmowitz J."/>
            <person name="Mategko J."/>
            <person name="Reyes D."/>
            <person name="Friedrich A."/>
            <person name="Han S."/>
            <person name="Martens-Habbena W."/>
            <person name="Neal-McKinney J."/>
            <person name="Janagama H.K."/>
            <person name="Nadala C."/>
            <person name="Samadpour M."/>
        </authorList>
    </citation>
    <scope>NUCLEOTIDE SEQUENCE [LARGE SCALE GENOMIC DNA]</scope>
    <source>
        <strain evidence="4 5">DSM 20462</strain>
    </source>
</reference>
<evidence type="ECO:0000313" key="4">
    <source>
        <dbReference type="EMBL" id="KMO85444.1"/>
    </source>
</evidence>
<feature type="transmembrane region" description="Helical" evidence="2">
    <location>
        <begin position="169"/>
        <end position="189"/>
    </location>
</feature>
<keyword evidence="2" id="KW-0472">Membrane</keyword>
<organism evidence="4 5">
    <name type="scientific">Megasphaera cerevisiae DSM 20462</name>
    <dbReference type="NCBI Taxonomy" id="1122219"/>
    <lineage>
        <taxon>Bacteria</taxon>
        <taxon>Bacillati</taxon>
        <taxon>Bacillota</taxon>
        <taxon>Negativicutes</taxon>
        <taxon>Veillonellales</taxon>
        <taxon>Veillonellaceae</taxon>
        <taxon>Megasphaera</taxon>
    </lineage>
</organism>
<name>A0A0J6WSF6_9FIRM</name>
<dbReference type="PATRIC" id="fig|1122219.3.peg.2915"/>
<accession>A0A0J6WSF6</accession>
<comment type="caution">
    <text evidence="4">The sequence shown here is derived from an EMBL/GenBank/DDBJ whole genome shotgun (WGS) entry which is preliminary data.</text>
</comment>
<dbReference type="PANTHER" id="PTHR30487:SF0">
    <property type="entry name" value="PREPILIN LEADER PEPTIDASE_N-METHYLTRANSFERASE-RELATED"/>
    <property type="match status" value="1"/>
</dbReference>
<keyword evidence="5" id="KW-1185">Reference proteome</keyword>
<feature type="transmembrane region" description="Helical" evidence="2">
    <location>
        <begin position="55"/>
        <end position="81"/>
    </location>
</feature>
<comment type="similarity">
    <text evidence="1">Belongs to the peptidase A24 family.</text>
</comment>
<dbReference type="AlphaFoldDB" id="A0A0J6WSF6"/>
<dbReference type="STRING" id="39029.BSR42_09040"/>
<dbReference type="GO" id="GO:0006465">
    <property type="term" value="P:signal peptide processing"/>
    <property type="evidence" value="ECO:0007669"/>
    <property type="project" value="TreeGrafter"/>
</dbReference>
<dbReference type="Pfam" id="PF01478">
    <property type="entry name" value="Peptidase_A24"/>
    <property type="match status" value="1"/>
</dbReference>
<sequence length="215" mass="23394">MSMKPFLSVSLLLCIPILAYGAAGLLNHCILLGYKKSPSELEFPSRLSDSHTRRTYLFTGCLLSYCIAWWLAASWITFAVYLFYMSILTAVVVMDFEQQLILNRFILSLTILALLATPVLPAAFLPRILAGGAGFLIFLCLAMITRGGIGGGDIKLIGALGLFLGPDRLLFTIIIGVVAGGLVSLCLLLTRKKKRTDMIAYGPYFAIAAAFSLFL</sequence>
<keyword evidence="2" id="KW-1133">Transmembrane helix</keyword>
<dbReference type="InterPro" id="IPR050882">
    <property type="entry name" value="Prepilin_peptidase/N-MTase"/>
</dbReference>
<feature type="transmembrane region" description="Helical" evidence="2">
    <location>
        <begin position="101"/>
        <end position="121"/>
    </location>
</feature>